<dbReference type="RefSeq" id="WP_236002503.1">
    <property type="nucleotide sequence ID" value="NZ_WOEZ01000290.1"/>
</dbReference>
<dbReference type="GO" id="GO:0000160">
    <property type="term" value="P:phosphorelay signal transduction system"/>
    <property type="evidence" value="ECO:0007669"/>
    <property type="project" value="UniProtKB-KW"/>
</dbReference>
<evidence type="ECO:0000256" key="7">
    <source>
        <dbReference type="ARBA" id="ARBA00022840"/>
    </source>
</evidence>
<feature type="transmembrane region" description="Helical" evidence="11">
    <location>
        <begin position="92"/>
        <end position="109"/>
    </location>
</feature>
<dbReference type="Proteomes" id="UP000655523">
    <property type="component" value="Unassembled WGS sequence"/>
</dbReference>
<evidence type="ECO:0000313" key="14">
    <source>
        <dbReference type="Proteomes" id="UP000655523"/>
    </source>
</evidence>
<dbReference type="Pfam" id="PF13493">
    <property type="entry name" value="DUF4118"/>
    <property type="match status" value="1"/>
</dbReference>
<proteinExistence type="predicted"/>
<evidence type="ECO:0000259" key="12">
    <source>
        <dbReference type="Pfam" id="PF13493"/>
    </source>
</evidence>
<keyword evidence="3" id="KW-0808">Transferase</keyword>
<sequence length="265" mass="29829">MINNAKRWGPRGLWPYGVAVGAVAVAFCARELLHPFLDSHMPALFFMIAAVAVGFSLGIRPAIVVVMLGLPLADYFFVPPFEELAYLDKDDVILILAFPCVTLLFLMMIERLRRTQYEARLIAEVAKSRHDMLLRAEKRRVRAEKSISISNRLLRNLTDDHANVLYIGRVGSPYEYVSELLSRELDGDSCDTETETGRLLAALYPEDAKRVALHLQTTGDTTGRVLKMRLPRRNKRLGDLACQVEIFPTADGDYVVMRSMNEEAA</sequence>
<dbReference type="EMBL" id="WOEZ01000290">
    <property type="protein sequence ID" value="NPT61876.1"/>
    <property type="molecule type" value="Genomic_DNA"/>
</dbReference>
<evidence type="ECO:0000256" key="2">
    <source>
        <dbReference type="ARBA" id="ARBA00022553"/>
    </source>
</evidence>
<evidence type="ECO:0000256" key="10">
    <source>
        <dbReference type="ARBA" id="ARBA00023136"/>
    </source>
</evidence>
<gene>
    <name evidence="13" type="ORF">GNZ13_46985</name>
</gene>
<evidence type="ECO:0000256" key="8">
    <source>
        <dbReference type="ARBA" id="ARBA00022989"/>
    </source>
</evidence>
<feature type="domain" description="Sensor protein KdpD transmembrane" evidence="12">
    <location>
        <begin position="16"/>
        <end position="120"/>
    </location>
</feature>
<name>A0A972NZ43_9BURK</name>
<evidence type="ECO:0000256" key="5">
    <source>
        <dbReference type="ARBA" id="ARBA00022741"/>
    </source>
</evidence>
<keyword evidence="10 11" id="KW-0472">Membrane</keyword>
<comment type="subcellular location">
    <subcellularLocation>
        <location evidence="1">Membrane</location>
        <topology evidence="1">Multi-pass membrane protein</topology>
    </subcellularLocation>
</comment>
<evidence type="ECO:0000256" key="3">
    <source>
        <dbReference type="ARBA" id="ARBA00022679"/>
    </source>
</evidence>
<evidence type="ECO:0000256" key="6">
    <source>
        <dbReference type="ARBA" id="ARBA00022777"/>
    </source>
</evidence>
<keyword evidence="6" id="KW-0418">Kinase</keyword>
<reference evidence="13 14" key="1">
    <citation type="submission" date="2019-11" db="EMBL/GenBank/DDBJ databases">
        <title>Metabolism of dissolved organic matter in forest soils.</title>
        <authorList>
            <person name="Cyle K.T."/>
            <person name="Wilhelm R.C."/>
            <person name="Martinez C.E."/>
        </authorList>
    </citation>
    <scope>NUCLEOTIDE SEQUENCE [LARGE SCALE GENOMIC DNA]</scope>
    <source>
        <strain evidence="13 14">5N</strain>
    </source>
</reference>
<keyword evidence="9" id="KW-0902">Two-component regulatory system</keyword>
<dbReference type="InterPro" id="IPR025201">
    <property type="entry name" value="KdpD_TM"/>
</dbReference>
<keyword evidence="4 11" id="KW-0812">Transmembrane</keyword>
<evidence type="ECO:0000313" key="13">
    <source>
        <dbReference type="EMBL" id="NPT61876.1"/>
    </source>
</evidence>
<keyword evidence="7" id="KW-0067">ATP-binding</keyword>
<dbReference type="GO" id="GO:0005524">
    <property type="term" value="F:ATP binding"/>
    <property type="evidence" value="ECO:0007669"/>
    <property type="project" value="UniProtKB-KW"/>
</dbReference>
<organism evidence="13 14">
    <name type="scientific">Paraburkholderia elongata</name>
    <dbReference type="NCBI Taxonomy" id="2675747"/>
    <lineage>
        <taxon>Bacteria</taxon>
        <taxon>Pseudomonadati</taxon>
        <taxon>Pseudomonadota</taxon>
        <taxon>Betaproteobacteria</taxon>
        <taxon>Burkholderiales</taxon>
        <taxon>Burkholderiaceae</taxon>
        <taxon>Paraburkholderia</taxon>
    </lineage>
</organism>
<dbReference type="InterPro" id="IPR038318">
    <property type="entry name" value="KdpD_sf"/>
</dbReference>
<dbReference type="GO" id="GO:0016301">
    <property type="term" value="F:kinase activity"/>
    <property type="evidence" value="ECO:0007669"/>
    <property type="project" value="UniProtKB-KW"/>
</dbReference>
<keyword evidence="14" id="KW-1185">Reference proteome</keyword>
<protein>
    <submittedName>
        <fullName evidence="13">DUF4118 domain-containing protein</fullName>
    </submittedName>
</protein>
<evidence type="ECO:0000256" key="1">
    <source>
        <dbReference type="ARBA" id="ARBA00004141"/>
    </source>
</evidence>
<dbReference type="Gene3D" id="1.20.120.620">
    <property type="entry name" value="Backbone structure of the membrane domain of e. Coli histidine kinase receptor kdpd"/>
    <property type="match status" value="1"/>
</dbReference>
<dbReference type="AlphaFoldDB" id="A0A972NZ43"/>
<comment type="caution">
    <text evidence="13">The sequence shown here is derived from an EMBL/GenBank/DDBJ whole genome shotgun (WGS) entry which is preliminary data.</text>
</comment>
<feature type="transmembrane region" description="Helical" evidence="11">
    <location>
        <begin position="45"/>
        <end position="72"/>
    </location>
</feature>
<evidence type="ECO:0000256" key="4">
    <source>
        <dbReference type="ARBA" id="ARBA00022692"/>
    </source>
</evidence>
<keyword evidence="5" id="KW-0547">Nucleotide-binding</keyword>
<evidence type="ECO:0000256" key="11">
    <source>
        <dbReference type="SAM" id="Phobius"/>
    </source>
</evidence>
<dbReference type="GO" id="GO:0016020">
    <property type="term" value="C:membrane"/>
    <property type="evidence" value="ECO:0007669"/>
    <property type="project" value="UniProtKB-SubCell"/>
</dbReference>
<feature type="transmembrane region" description="Helical" evidence="11">
    <location>
        <begin position="13"/>
        <end position="33"/>
    </location>
</feature>
<keyword evidence="2" id="KW-0597">Phosphoprotein</keyword>
<keyword evidence="8 11" id="KW-1133">Transmembrane helix</keyword>
<evidence type="ECO:0000256" key="9">
    <source>
        <dbReference type="ARBA" id="ARBA00023012"/>
    </source>
</evidence>
<accession>A0A972NZ43</accession>